<keyword evidence="3" id="KW-1185">Reference proteome</keyword>
<evidence type="ECO:0000313" key="2">
    <source>
        <dbReference type="EnsemblPlants" id="PNT62372"/>
    </source>
</evidence>
<dbReference type="EnsemblPlants" id="PNT62372">
    <property type="protein sequence ID" value="PNT62372"/>
    <property type="gene ID" value="BRADI_4g02482v3"/>
</dbReference>
<dbReference type="Gramene" id="PNT62372">
    <property type="protein sequence ID" value="PNT62372"/>
    <property type="gene ID" value="BRADI_4g02482v3"/>
</dbReference>
<evidence type="ECO:0000313" key="3">
    <source>
        <dbReference type="Proteomes" id="UP000008810"/>
    </source>
</evidence>
<dbReference type="EMBL" id="CM000883">
    <property type="protein sequence ID" value="PNT62372.1"/>
    <property type="molecule type" value="Genomic_DNA"/>
</dbReference>
<gene>
    <name evidence="1" type="ORF">BRADI_4g02482v3</name>
</gene>
<accession>A0A2K2CK15</accession>
<dbReference type="Proteomes" id="UP000008810">
    <property type="component" value="Chromosome 4"/>
</dbReference>
<sequence>MDAQKNNHRSENKHTNSPYVRVYVRPMELEWFRGSRLRD</sequence>
<reference evidence="1" key="2">
    <citation type="submission" date="2017-06" db="EMBL/GenBank/DDBJ databases">
        <title>WGS assembly of Brachypodium distachyon.</title>
        <authorList>
            <consortium name="The International Brachypodium Initiative"/>
            <person name="Lucas S."/>
            <person name="Harmon-Smith M."/>
            <person name="Lail K."/>
            <person name="Tice H."/>
            <person name="Grimwood J."/>
            <person name="Bruce D."/>
            <person name="Barry K."/>
            <person name="Shu S."/>
            <person name="Lindquist E."/>
            <person name="Wang M."/>
            <person name="Pitluck S."/>
            <person name="Vogel J.P."/>
            <person name="Garvin D.F."/>
            <person name="Mockler T.C."/>
            <person name="Schmutz J."/>
            <person name="Rokhsar D."/>
            <person name="Bevan M.W."/>
        </authorList>
    </citation>
    <scope>NUCLEOTIDE SEQUENCE</scope>
    <source>
        <strain evidence="1">Bd21</strain>
    </source>
</reference>
<protein>
    <submittedName>
        <fullName evidence="1 2">Uncharacterized protein</fullName>
    </submittedName>
</protein>
<organism evidence="1">
    <name type="scientific">Brachypodium distachyon</name>
    <name type="common">Purple false brome</name>
    <name type="synonym">Trachynia distachya</name>
    <dbReference type="NCBI Taxonomy" id="15368"/>
    <lineage>
        <taxon>Eukaryota</taxon>
        <taxon>Viridiplantae</taxon>
        <taxon>Streptophyta</taxon>
        <taxon>Embryophyta</taxon>
        <taxon>Tracheophyta</taxon>
        <taxon>Spermatophyta</taxon>
        <taxon>Magnoliopsida</taxon>
        <taxon>Liliopsida</taxon>
        <taxon>Poales</taxon>
        <taxon>Poaceae</taxon>
        <taxon>BOP clade</taxon>
        <taxon>Pooideae</taxon>
        <taxon>Stipodae</taxon>
        <taxon>Brachypodieae</taxon>
        <taxon>Brachypodium</taxon>
    </lineage>
</organism>
<reference evidence="1 2" key="1">
    <citation type="journal article" date="2010" name="Nature">
        <title>Genome sequencing and analysis of the model grass Brachypodium distachyon.</title>
        <authorList>
            <consortium name="International Brachypodium Initiative"/>
        </authorList>
    </citation>
    <scope>NUCLEOTIDE SEQUENCE [LARGE SCALE GENOMIC DNA]</scope>
    <source>
        <strain evidence="1 2">Bd21</strain>
    </source>
</reference>
<name>A0A2K2CK15_BRADI</name>
<dbReference type="InParanoid" id="A0A2K2CK15"/>
<reference evidence="2" key="3">
    <citation type="submission" date="2018-08" db="UniProtKB">
        <authorList>
            <consortium name="EnsemblPlants"/>
        </authorList>
    </citation>
    <scope>IDENTIFICATION</scope>
    <source>
        <strain evidence="2">cv. Bd21</strain>
    </source>
</reference>
<evidence type="ECO:0000313" key="1">
    <source>
        <dbReference type="EMBL" id="PNT62372.1"/>
    </source>
</evidence>
<proteinExistence type="predicted"/>
<dbReference type="AlphaFoldDB" id="A0A2K2CK15"/>